<proteinExistence type="predicted"/>
<dbReference type="PANTHER" id="PTHR42887:SF2">
    <property type="entry name" value="OS12G0638800 PROTEIN"/>
    <property type="match status" value="1"/>
</dbReference>
<dbReference type="InterPro" id="IPR023166">
    <property type="entry name" value="BaiN-like_dom_sf"/>
</dbReference>
<keyword evidence="2" id="KW-0285">Flavoprotein</keyword>
<protein>
    <submittedName>
        <fullName evidence="6">NAD(FAD)-utilizing dehydrogenase</fullName>
    </submittedName>
</protein>
<gene>
    <name evidence="6" type="ordered locus">NAMH_0262</name>
</gene>
<dbReference type="Proteomes" id="UP000000448">
    <property type="component" value="Chromosome"/>
</dbReference>
<dbReference type="InterPro" id="IPR057661">
    <property type="entry name" value="RsdA/BaiN/AoA(So)_Rossmann"/>
</dbReference>
<dbReference type="NCBIfam" id="TIGR00275">
    <property type="entry name" value="aminoacetone oxidase family FAD-binding enzyme"/>
    <property type="match status" value="1"/>
</dbReference>
<dbReference type="KEGG" id="nam:NAMH_0262"/>
<dbReference type="Gene3D" id="2.40.30.10">
    <property type="entry name" value="Translation factors"/>
    <property type="match status" value="1"/>
</dbReference>
<evidence type="ECO:0000256" key="3">
    <source>
        <dbReference type="ARBA" id="ARBA00022827"/>
    </source>
</evidence>
<evidence type="ECO:0000256" key="1">
    <source>
        <dbReference type="ARBA" id="ARBA00001974"/>
    </source>
</evidence>
<feature type="domain" description="RsdA/BaiN/AoA(So)-like insert" evidence="5">
    <location>
        <begin position="174"/>
        <end position="314"/>
    </location>
</feature>
<keyword evidence="7" id="KW-1185">Reference proteome</keyword>
<dbReference type="InterPro" id="IPR055178">
    <property type="entry name" value="RsdA/BaiN/AoA(So)-like_dom"/>
</dbReference>
<keyword evidence="3" id="KW-0274">FAD</keyword>
<feature type="domain" description="RsdA/BaiN/AoA(So)-like Rossmann fold-like" evidence="4">
    <location>
        <begin position="3"/>
        <end position="364"/>
    </location>
</feature>
<dbReference type="InterPro" id="IPR036188">
    <property type="entry name" value="FAD/NAD-bd_sf"/>
</dbReference>
<sequence>MYDVIILGAGASGLFLSDFLKNQKILIIEHNSSIGEKIKVSGGGKCNITNKDVSYKNYYPESEFVRNTLVKCSNKDLLKWIKQKGLKVYELKPGQYFFNSSKEILNVLKPNCKIIYNCEVLDVNEGFEVITSKGIFKAKNVVVALGGKSFKKLGASEKGYEIAKKFGHKISPIKPALVGFTIQPKESWFKRLSGISVMADVYVKNKKFSQNILFSHKGITGPAILNASLYWDKGKIKIDFLRGKKVKDHLKNKHKQIISQLPFPKNFTKEFLKSVGIEDKKVMFLKNQEWDRLKLLENYEFAPAGTFGFERAEVTKGGVVTDEISENMESKIVKGLYFVGEVLDVTGELGGYNFQWAFSSSYSAFLGLSL</sequence>
<evidence type="ECO:0000259" key="4">
    <source>
        <dbReference type="Pfam" id="PF03486"/>
    </source>
</evidence>
<reference evidence="6 7" key="1">
    <citation type="journal article" date="2009" name="PLoS Genet.">
        <title>Adaptations to submarine hydrothermal environments exemplified by the genome of Nautilia profundicola.</title>
        <authorList>
            <person name="Campbell B.J."/>
            <person name="Smith J.L."/>
            <person name="Hanson T.E."/>
            <person name="Klotz M.G."/>
            <person name="Stein L.Y."/>
            <person name="Lee C.K."/>
            <person name="Wu D."/>
            <person name="Robinson J.M."/>
            <person name="Khouri H.M."/>
            <person name="Eisen J.A."/>
            <person name="Cary S.C."/>
        </authorList>
    </citation>
    <scope>NUCLEOTIDE SEQUENCE [LARGE SCALE GENOMIC DNA]</scope>
    <source>
        <strain evidence="7">ATCC BAA-1463 / DSM 18972 / AmH</strain>
    </source>
</reference>
<evidence type="ECO:0000259" key="5">
    <source>
        <dbReference type="Pfam" id="PF22780"/>
    </source>
</evidence>
<comment type="cofactor">
    <cofactor evidence="1">
        <name>FAD</name>
        <dbReference type="ChEBI" id="CHEBI:57692"/>
    </cofactor>
</comment>
<dbReference type="Pfam" id="PF22780">
    <property type="entry name" value="HI0933_like_1st"/>
    <property type="match status" value="1"/>
</dbReference>
<name>B9L7S7_NAUPA</name>
<dbReference type="EMBL" id="CP001279">
    <property type="protein sequence ID" value="ACM92414.1"/>
    <property type="molecule type" value="Genomic_DNA"/>
</dbReference>
<dbReference type="Pfam" id="PF03486">
    <property type="entry name" value="HI0933_like"/>
    <property type="match status" value="1"/>
</dbReference>
<dbReference type="Gene3D" id="3.50.50.60">
    <property type="entry name" value="FAD/NAD(P)-binding domain"/>
    <property type="match status" value="1"/>
</dbReference>
<dbReference type="Gene3D" id="1.10.8.260">
    <property type="entry name" value="HI0933 insert domain-like"/>
    <property type="match status" value="1"/>
</dbReference>
<dbReference type="HOGENOM" id="CLU_025174_2_0_7"/>
<organism evidence="6 7">
    <name type="scientific">Nautilia profundicola (strain ATCC BAA-1463 / DSM 18972 / AmH)</name>
    <dbReference type="NCBI Taxonomy" id="598659"/>
    <lineage>
        <taxon>Bacteria</taxon>
        <taxon>Pseudomonadati</taxon>
        <taxon>Campylobacterota</taxon>
        <taxon>Epsilonproteobacteria</taxon>
        <taxon>Nautiliales</taxon>
        <taxon>Nautiliaceae</taxon>
        <taxon>Nautilia</taxon>
    </lineage>
</organism>
<evidence type="ECO:0000313" key="6">
    <source>
        <dbReference type="EMBL" id="ACM92414.1"/>
    </source>
</evidence>
<evidence type="ECO:0000256" key="2">
    <source>
        <dbReference type="ARBA" id="ARBA00022630"/>
    </source>
</evidence>
<dbReference type="STRING" id="598659.NAMH_0262"/>
<dbReference type="PANTHER" id="PTHR42887">
    <property type="entry name" value="OS12G0638800 PROTEIN"/>
    <property type="match status" value="1"/>
</dbReference>
<dbReference type="OrthoDB" id="9773233at2"/>
<dbReference type="RefSeq" id="WP_012663785.1">
    <property type="nucleotide sequence ID" value="NC_012115.1"/>
</dbReference>
<dbReference type="eggNOG" id="COG2081">
    <property type="taxonomic scope" value="Bacteria"/>
</dbReference>
<dbReference type="SUPFAM" id="SSF160996">
    <property type="entry name" value="HI0933 insert domain-like"/>
    <property type="match status" value="1"/>
</dbReference>
<dbReference type="InterPro" id="IPR004792">
    <property type="entry name" value="BaiN-like"/>
</dbReference>
<accession>B9L7S7</accession>
<dbReference type="AlphaFoldDB" id="B9L7S7"/>
<evidence type="ECO:0000313" key="7">
    <source>
        <dbReference type="Proteomes" id="UP000000448"/>
    </source>
</evidence>
<dbReference type="SUPFAM" id="SSF51905">
    <property type="entry name" value="FAD/NAD(P)-binding domain"/>
    <property type="match status" value="1"/>
</dbReference>